<dbReference type="PANTHER" id="PTHR45981">
    <property type="entry name" value="LD02310P"/>
    <property type="match status" value="1"/>
</dbReference>
<dbReference type="GO" id="GO:0031901">
    <property type="term" value="C:early endosome membrane"/>
    <property type="evidence" value="ECO:0007669"/>
    <property type="project" value="UniProtKB-SubCell"/>
</dbReference>
<dbReference type="InterPro" id="IPR013083">
    <property type="entry name" value="Znf_RING/FYVE/PHD"/>
</dbReference>
<feature type="transmembrane region" description="Helical" evidence="11">
    <location>
        <begin position="122"/>
        <end position="144"/>
    </location>
</feature>
<evidence type="ECO:0000313" key="15">
    <source>
        <dbReference type="Proteomes" id="UP001314205"/>
    </source>
</evidence>
<keyword evidence="8" id="KW-0968">Cytoplasmic vesicle</keyword>
<reference evidence="14 15" key="1">
    <citation type="submission" date="2023-11" db="EMBL/GenBank/DDBJ databases">
        <authorList>
            <person name="Hedman E."/>
            <person name="Englund M."/>
            <person name="Stromberg M."/>
            <person name="Nyberg Akerstrom W."/>
            <person name="Nylinder S."/>
            <person name="Jareborg N."/>
            <person name="Kallberg Y."/>
            <person name="Kronander E."/>
        </authorList>
    </citation>
    <scope>NUCLEOTIDE SEQUENCE [LARGE SCALE GENOMIC DNA]</scope>
</reference>
<dbReference type="CDD" id="cd16698">
    <property type="entry name" value="RING_CH-C4HC3_MARCH1-like"/>
    <property type="match status" value="1"/>
</dbReference>
<gene>
    <name evidence="14" type="ORF">PARMNEM_LOCUS22342</name>
</gene>
<dbReference type="SUPFAM" id="SSF57850">
    <property type="entry name" value="RING/U-box"/>
    <property type="match status" value="1"/>
</dbReference>
<proteinExistence type="predicted"/>
<name>A0AAV1MBY2_9NEOP</name>
<dbReference type="PROSITE" id="PS50089">
    <property type="entry name" value="ZF_RING_2"/>
    <property type="match status" value="1"/>
</dbReference>
<protein>
    <recommendedName>
        <fullName evidence="16">E3 ubiquitin-protein ligase MARCH8</fullName>
    </recommendedName>
</protein>
<accession>A0AAV1MBY2</accession>
<keyword evidence="4" id="KW-0479">Metal-binding</keyword>
<dbReference type="GO" id="GO:0002376">
    <property type="term" value="P:immune system process"/>
    <property type="evidence" value="ECO:0007669"/>
    <property type="project" value="UniProtKB-KW"/>
</dbReference>
<comment type="subcellular location">
    <subcellularLocation>
        <location evidence="2">Cytoplasmic vesicle membrane</location>
        <topology evidence="2">Multi-pass membrane protein</topology>
    </subcellularLocation>
    <subcellularLocation>
        <location evidence="3">Early endosome membrane</location>
        <topology evidence="3">Multi-pass membrane protein</topology>
    </subcellularLocation>
    <subcellularLocation>
        <location evidence="1">Lysosome membrane</location>
        <topology evidence="1">Multi-pass membrane protein</topology>
    </subcellularLocation>
</comment>
<dbReference type="InterPro" id="IPR011016">
    <property type="entry name" value="Znf_RING-CH"/>
</dbReference>
<dbReference type="EMBL" id="CAVLGL010000159">
    <property type="protein sequence ID" value="CAK1604062.1"/>
    <property type="molecule type" value="Genomic_DNA"/>
</dbReference>
<comment type="caution">
    <text evidence="14">The sequence shown here is derived from an EMBL/GenBank/DDBJ whole genome shotgun (WGS) entry which is preliminary data.</text>
</comment>
<keyword evidence="11" id="KW-0812">Transmembrane</keyword>
<feature type="compositionally biased region" description="Basic and acidic residues" evidence="10">
    <location>
        <begin position="265"/>
        <end position="275"/>
    </location>
</feature>
<keyword evidence="5 9" id="KW-0863">Zinc-finger</keyword>
<dbReference type="Proteomes" id="UP001314205">
    <property type="component" value="Unassembled WGS sequence"/>
</dbReference>
<evidence type="ECO:0000256" key="9">
    <source>
        <dbReference type="PROSITE-ProRule" id="PRU00175"/>
    </source>
</evidence>
<evidence type="ECO:0000256" key="5">
    <source>
        <dbReference type="ARBA" id="ARBA00022771"/>
    </source>
</evidence>
<keyword evidence="15" id="KW-1185">Reference proteome</keyword>
<dbReference type="AlphaFoldDB" id="A0AAV1MBY2"/>
<dbReference type="GO" id="GO:0008270">
    <property type="term" value="F:zinc ion binding"/>
    <property type="evidence" value="ECO:0007669"/>
    <property type="project" value="UniProtKB-KW"/>
</dbReference>
<feature type="region of interest" description="Disordered" evidence="10">
    <location>
        <begin position="209"/>
        <end position="286"/>
    </location>
</feature>
<dbReference type="PROSITE" id="PS51292">
    <property type="entry name" value="ZF_RING_CH"/>
    <property type="match status" value="1"/>
</dbReference>
<evidence type="ECO:0000256" key="6">
    <source>
        <dbReference type="ARBA" id="ARBA00022833"/>
    </source>
</evidence>
<dbReference type="InterPro" id="IPR001841">
    <property type="entry name" value="Znf_RING"/>
</dbReference>
<evidence type="ECO:0000256" key="8">
    <source>
        <dbReference type="ARBA" id="ARBA00023329"/>
    </source>
</evidence>
<evidence type="ECO:0000313" key="14">
    <source>
        <dbReference type="EMBL" id="CAK1604062.1"/>
    </source>
</evidence>
<dbReference type="GO" id="GO:0005765">
    <property type="term" value="C:lysosomal membrane"/>
    <property type="evidence" value="ECO:0007669"/>
    <property type="project" value="UniProtKB-SubCell"/>
</dbReference>
<evidence type="ECO:0000256" key="11">
    <source>
        <dbReference type="SAM" id="Phobius"/>
    </source>
</evidence>
<evidence type="ECO:0000256" key="3">
    <source>
        <dbReference type="ARBA" id="ARBA00004520"/>
    </source>
</evidence>
<evidence type="ECO:0000259" key="13">
    <source>
        <dbReference type="PROSITE" id="PS51292"/>
    </source>
</evidence>
<feature type="compositionally biased region" description="Low complexity" evidence="10">
    <location>
        <begin position="276"/>
        <end position="286"/>
    </location>
</feature>
<evidence type="ECO:0008006" key="16">
    <source>
        <dbReference type="Google" id="ProtNLM"/>
    </source>
</evidence>
<dbReference type="SMART" id="SM00744">
    <property type="entry name" value="RINGv"/>
    <property type="match status" value="1"/>
</dbReference>
<evidence type="ECO:0000256" key="1">
    <source>
        <dbReference type="ARBA" id="ARBA00004155"/>
    </source>
</evidence>
<evidence type="ECO:0000259" key="12">
    <source>
        <dbReference type="PROSITE" id="PS50089"/>
    </source>
</evidence>
<evidence type="ECO:0000256" key="2">
    <source>
        <dbReference type="ARBA" id="ARBA00004439"/>
    </source>
</evidence>
<keyword evidence="11" id="KW-1133">Transmembrane helix</keyword>
<dbReference type="Gene3D" id="3.30.40.10">
    <property type="entry name" value="Zinc/RING finger domain, C3HC4 (zinc finger)"/>
    <property type="match status" value="1"/>
</dbReference>
<feature type="domain" description="RING-type" evidence="12">
    <location>
        <begin position="47"/>
        <end position="94"/>
    </location>
</feature>
<keyword evidence="6" id="KW-0862">Zinc</keyword>
<organism evidence="14 15">
    <name type="scientific">Parnassius mnemosyne</name>
    <name type="common">clouded apollo</name>
    <dbReference type="NCBI Taxonomy" id="213953"/>
    <lineage>
        <taxon>Eukaryota</taxon>
        <taxon>Metazoa</taxon>
        <taxon>Ecdysozoa</taxon>
        <taxon>Arthropoda</taxon>
        <taxon>Hexapoda</taxon>
        <taxon>Insecta</taxon>
        <taxon>Pterygota</taxon>
        <taxon>Neoptera</taxon>
        <taxon>Endopterygota</taxon>
        <taxon>Lepidoptera</taxon>
        <taxon>Glossata</taxon>
        <taxon>Ditrysia</taxon>
        <taxon>Papilionoidea</taxon>
        <taxon>Papilionidae</taxon>
        <taxon>Parnassiinae</taxon>
        <taxon>Parnassini</taxon>
        <taxon>Parnassius</taxon>
        <taxon>Driopa</taxon>
    </lineage>
</organism>
<evidence type="ECO:0000256" key="10">
    <source>
        <dbReference type="SAM" id="MobiDB-lite"/>
    </source>
</evidence>
<feature type="domain" description="RING-CH-type" evidence="13">
    <location>
        <begin position="39"/>
        <end position="100"/>
    </location>
</feature>
<feature type="transmembrane region" description="Helical" evidence="11">
    <location>
        <begin position="156"/>
        <end position="180"/>
    </location>
</feature>
<keyword evidence="7" id="KW-0391">Immunity</keyword>
<evidence type="ECO:0000256" key="4">
    <source>
        <dbReference type="ARBA" id="ARBA00022723"/>
    </source>
</evidence>
<evidence type="ECO:0000256" key="7">
    <source>
        <dbReference type="ARBA" id="ARBA00022859"/>
    </source>
</evidence>
<dbReference type="Pfam" id="PF12906">
    <property type="entry name" value="RINGv"/>
    <property type="match status" value="1"/>
</dbReference>
<sequence>MPVQQINVKNSSDIESWEWGGGCVREAVRAESGSSSTSCSNSSGDICRICHCESEPHNPLLAPCYCSGSLKYVHQSCLQQWLTASATKSCELCKFNFIMHTKIKPFNEWRLLDMSGVERRRLCCAVLFHCVAALCVMWSLFVLIERAVEEVNRGLIAWPFWTKLVVVAVGFTGGAVFMYIQCRQYLHLCNRWRAHNRILLIQNAPEKVPISGSPPGRRMRRSRSSRGQVVANIEPPPPAAYHEEDESGGFETYRGNPRRLSSLARQHEPRRHSDVHAAPPAHAPAPAHACPATPGGVYHISVDPLEADIRELLALEARREARAARSLPNLRASRESLLPAPRSAHVALVQHAAPAAPAALAQHAQHTQHTLHAQHTAPAALAALAPDPAS</sequence>
<keyword evidence="11" id="KW-0472">Membrane</keyword>